<dbReference type="PANTHER" id="PTHR43649">
    <property type="entry name" value="ARABINOSE-BINDING PROTEIN-RELATED"/>
    <property type="match status" value="1"/>
</dbReference>
<dbReference type="InterPro" id="IPR006059">
    <property type="entry name" value="SBP"/>
</dbReference>
<dbReference type="KEGG" id="asla:NCTC11923_00383"/>
<dbReference type="PROSITE" id="PS51318">
    <property type="entry name" value="TAT"/>
    <property type="match status" value="1"/>
</dbReference>
<dbReference type="RefSeq" id="WP_051281493.1">
    <property type="nucleotide sequence ID" value="NZ_CBCRWE010000038.1"/>
</dbReference>
<gene>
    <name evidence="1" type="ORF">NCTC11923_00383</name>
</gene>
<name>A0A3S4SDT8_9ACTO</name>
<accession>A0A3S4SDT8</accession>
<dbReference type="EMBL" id="LR134363">
    <property type="protein sequence ID" value="VEG73771.1"/>
    <property type="molecule type" value="Genomic_DNA"/>
</dbReference>
<evidence type="ECO:0000313" key="1">
    <source>
        <dbReference type="EMBL" id="VEG73771.1"/>
    </source>
</evidence>
<dbReference type="PANTHER" id="PTHR43649:SF14">
    <property type="entry name" value="BLR3389 PROTEIN"/>
    <property type="match status" value="1"/>
</dbReference>
<dbReference type="STRING" id="1278298.GCA_000428685_02352"/>
<dbReference type="Proteomes" id="UP000276899">
    <property type="component" value="Chromosome"/>
</dbReference>
<dbReference type="AlphaFoldDB" id="A0A3S4SDT8"/>
<protein>
    <submittedName>
        <fullName evidence="1">Probable ABC transporter-binding protein DR_1438</fullName>
    </submittedName>
</protein>
<dbReference type="PROSITE" id="PS51257">
    <property type="entry name" value="PROKAR_LIPOPROTEIN"/>
    <property type="match status" value="1"/>
</dbReference>
<dbReference type="Gene3D" id="3.40.190.10">
    <property type="entry name" value="Periplasmic binding protein-like II"/>
    <property type="match status" value="2"/>
</dbReference>
<keyword evidence="2" id="KW-1185">Reference proteome</keyword>
<organism evidence="1 2">
    <name type="scientific">Actinomyces slackii</name>
    <dbReference type="NCBI Taxonomy" id="52774"/>
    <lineage>
        <taxon>Bacteria</taxon>
        <taxon>Bacillati</taxon>
        <taxon>Actinomycetota</taxon>
        <taxon>Actinomycetes</taxon>
        <taxon>Actinomycetales</taxon>
        <taxon>Actinomycetaceae</taxon>
        <taxon>Actinomyces</taxon>
    </lineage>
</organism>
<evidence type="ECO:0000313" key="2">
    <source>
        <dbReference type="Proteomes" id="UP000276899"/>
    </source>
</evidence>
<reference evidence="1 2" key="1">
    <citation type="submission" date="2018-12" db="EMBL/GenBank/DDBJ databases">
        <authorList>
            <consortium name="Pathogen Informatics"/>
        </authorList>
    </citation>
    <scope>NUCLEOTIDE SEQUENCE [LARGE SCALE GENOMIC DNA]</scope>
    <source>
        <strain evidence="1 2">NCTC11923</strain>
    </source>
</reference>
<sequence>MTPPRIAPWSARTPISRRTLLTAGAITATALAAGCSRSSSSRSENTIKVAYQKTSSFHQLHDLLEKVKPEFEAANKGITIELVPIEAEQDQYFTKLALMNGSPSTAPDVIYEDTFQIRSDAAAGYLLAIDDYAKAWADWDAQYLDTAKEAGLGDDGKLYGIPMTTDTRGIYFNKTIFSQAGLAADWQPTTWEDILTAARAIKSAAPDVTPLNIFVGKAAGEATTMQGFEMLLYGTSSTLYDDAAKKWITGSKGFVDSLTFMKTVYSEGLGPSLDVALDATVGSKMSTELIPQGKVAIAIDGSWLPGTWMSKENAWPEWEQTIGLAKMPTQTGQKPGFTSMSGGWTLAVGSQSANPQAAFDLIAMALNRDNALKYATESSGITLRKDVAEDEAYLSYNPSFEFFSSLVEHTHFRPTTPDYSQISSNIQVACESVASGQATPEQAAATYDEALISLVGKDAVQAANG</sequence>
<proteinExistence type="predicted"/>
<dbReference type="InterPro" id="IPR006311">
    <property type="entry name" value="TAT_signal"/>
</dbReference>
<dbReference type="InterPro" id="IPR050490">
    <property type="entry name" value="Bact_solute-bd_prot1"/>
</dbReference>
<dbReference type="Pfam" id="PF01547">
    <property type="entry name" value="SBP_bac_1"/>
    <property type="match status" value="1"/>
</dbReference>
<dbReference type="SUPFAM" id="SSF53850">
    <property type="entry name" value="Periplasmic binding protein-like II"/>
    <property type="match status" value="1"/>
</dbReference>